<dbReference type="InterPro" id="IPR037138">
    <property type="entry name" value="His_deacetylse_dom_sf"/>
</dbReference>
<dbReference type="STRING" id="870908.SAMN04488044_2622"/>
<keyword evidence="4" id="KW-1185">Reference proteome</keyword>
<accession>A0A1M5T9R2</accession>
<dbReference type="InterPro" id="IPR023696">
    <property type="entry name" value="Ureohydrolase_dom_sf"/>
</dbReference>
<comment type="similarity">
    <text evidence="1">Belongs to the histone deacetylase family.</text>
</comment>
<dbReference type="SUPFAM" id="SSF52768">
    <property type="entry name" value="Arginase/deacetylase"/>
    <property type="match status" value="1"/>
</dbReference>
<dbReference type="Gene3D" id="3.40.800.20">
    <property type="entry name" value="Histone deacetylase domain"/>
    <property type="match status" value="1"/>
</dbReference>
<dbReference type="CDD" id="cd11599">
    <property type="entry name" value="HDAC_classII_2"/>
    <property type="match status" value="1"/>
</dbReference>
<evidence type="ECO:0000313" key="4">
    <source>
        <dbReference type="Proteomes" id="UP000184211"/>
    </source>
</evidence>
<dbReference type="PRINTS" id="PR01270">
    <property type="entry name" value="HDASUPER"/>
</dbReference>
<dbReference type="InterPro" id="IPR023801">
    <property type="entry name" value="His_deacetylse_dom"/>
</dbReference>
<gene>
    <name evidence="3" type="ORF">SAMN04488044_2622</name>
</gene>
<dbReference type="AlphaFoldDB" id="A0A1M5T9R2"/>
<organism evidence="3 4">
    <name type="scientific">Cognatishimia maritima</name>
    <dbReference type="NCBI Taxonomy" id="870908"/>
    <lineage>
        <taxon>Bacteria</taxon>
        <taxon>Pseudomonadati</taxon>
        <taxon>Pseudomonadota</taxon>
        <taxon>Alphaproteobacteria</taxon>
        <taxon>Rhodobacterales</taxon>
        <taxon>Paracoccaceae</taxon>
        <taxon>Cognatishimia</taxon>
    </lineage>
</organism>
<dbReference type="Pfam" id="PF00850">
    <property type="entry name" value="Hist_deacetyl"/>
    <property type="match status" value="1"/>
</dbReference>
<dbReference type="GO" id="GO:0040029">
    <property type="term" value="P:epigenetic regulation of gene expression"/>
    <property type="evidence" value="ECO:0007669"/>
    <property type="project" value="TreeGrafter"/>
</dbReference>
<reference evidence="4" key="1">
    <citation type="submission" date="2016-11" db="EMBL/GenBank/DDBJ databases">
        <authorList>
            <person name="Varghese N."/>
            <person name="Submissions S."/>
        </authorList>
    </citation>
    <scope>NUCLEOTIDE SEQUENCE [LARGE SCALE GENOMIC DNA]</scope>
    <source>
        <strain evidence="4">DSM 28223</strain>
    </source>
</reference>
<sequence>MPCVAGELAALMPTMTTALYTHPDCLDHVTPAGHPEQVARLKYIEAALRDVSGLDRRDAPDCDDDDILLCHPSDYLDMLTAAAPTSGWRSLDGDTHMSPGTLRAARRAVGANVAAVDAVMSGEVDNAFVACRPPGHHAEQSTPMGFCLFGNLAIAAKHALERHGLSRVTIVDFDVHHGNGTQALLWNERRIQFFSSHQSPLWPGSGHPNETGGHNNIWNYPLEPHSGGQEMRQVYEAEIFPAIDRYQPELILVSAGFDAHAVDPLANLNWQTDDFAWLTERICDLASVHCGGRLVSTLEGGYDLRALADSVAAHVTILMERSA</sequence>
<evidence type="ECO:0000259" key="2">
    <source>
        <dbReference type="Pfam" id="PF00850"/>
    </source>
</evidence>
<protein>
    <submittedName>
        <fullName evidence="3">Acetoin utilization deacetylase AcuC</fullName>
    </submittedName>
</protein>
<evidence type="ECO:0000256" key="1">
    <source>
        <dbReference type="ARBA" id="ARBA00005947"/>
    </source>
</evidence>
<dbReference type="EMBL" id="FQWM01000005">
    <property type="protein sequence ID" value="SHH47451.1"/>
    <property type="molecule type" value="Genomic_DNA"/>
</dbReference>
<proteinExistence type="inferred from homology"/>
<dbReference type="PANTHER" id="PTHR10625:SF10">
    <property type="entry name" value="HISTONE DEACETYLASE HDAC1"/>
    <property type="match status" value="1"/>
</dbReference>
<dbReference type="GO" id="GO:0004407">
    <property type="term" value="F:histone deacetylase activity"/>
    <property type="evidence" value="ECO:0007669"/>
    <property type="project" value="TreeGrafter"/>
</dbReference>
<evidence type="ECO:0000313" key="3">
    <source>
        <dbReference type="EMBL" id="SHH47451.1"/>
    </source>
</evidence>
<feature type="domain" description="Histone deacetylase" evidence="2">
    <location>
        <begin position="34"/>
        <end position="317"/>
    </location>
</feature>
<dbReference type="InterPro" id="IPR000286">
    <property type="entry name" value="HDACs"/>
</dbReference>
<dbReference type="PANTHER" id="PTHR10625">
    <property type="entry name" value="HISTONE DEACETYLASE HDAC1-RELATED"/>
    <property type="match status" value="1"/>
</dbReference>
<name>A0A1M5T9R2_9RHOB</name>
<dbReference type="Proteomes" id="UP000184211">
    <property type="component" value="Unassembled WGS sequence"/>
</dbReference>